<evidence type="ECO:0000256" key="1">
    <source>
        <dbReference type="SAM" id="MobiDB-lite"/>
    </source>
</evidence>
<feature type="chain" id="PRO_5014388198" evidence="2">
    <location>
        <begin position="21"/>
        <end position="50"/>
    </location>
</feature>
<feature type="region of interest" description="Disordered" evidence="1">
    <location>
        <begin position="25"/>
        <end position="50"/>
    </location>
</feature>
<sequence>MATPKMTMALASLLLSGTFAATQYSDSQSTVTAEPQQIGTTTSNGSFSSP</sequence>
<reference evidence="3 4" key="1">
    <citation type="submission" date="2017-02" db="EMBL/GenBank/DDBJ databases">
        <title>Genomes of Trichoderma spp. with biocontrol activity.</title>
        <authorList>
            <person name="Gardiner D."/>
            <person name="Kazan K."/>
            <person name="Vos C."/>
            <person name="Harvey P."/>
        </authorList>
    </citation>
    <scope>NUCLEOTIDE SEQUENCE [LARGE SCALE GENOMIC DNA]</scope>
    <source>
        <strain evidence="3 4">Tr1</strain>
    </source>
</reference>
<evidence type="ECO:0000313" key="4">
    <source>
        <dbReference type="Proteomes" id="UP000236290"/>
    </source>
</evidence>
<dbReference type="Proteomes" id="UP000236290">
    <property type="component" value="Unassembled WGS sequence"/>
</dbReference>
<evidence type="ECO:0000256" key="2">
    <source>
        <dbReference type="SAM" id="SignalP"/>
    </source>
</evidence>
<accession>A0A2K0UFW5</accession>
<keyword evidence="2" id="KW-0732">Signal</keyword>
<gene>
    <name evidence="3" type="ORF">THARTR1_03370</name>
</gene>
<feature type="signal peptide" evidence="2">
    <location>
        <begin position="1"/>
        <end position="20"/>
    </location>
</feature>
<protein>
    <submittedName>
        <fullName evidence="3">Uncharacterized protein</fullName>
    </submittedName>
</protein>
<proteinExistence type="predicted"/>
<dbReference type="AlphaFoldDB" id="A0A2K0UFW5"/>
<comment type="caution">
    <text evidence="3">The sequence shown here is derived from an EMBL/GenBank/DDBJ whole genome shotgun (WGS) entry which is preliminary data.</text>
</comment>
<evidence type="ECO:0000313" key="3">
    <source>
        <dbReference type="EMBL" id="PNP56674.1"/>
    </source>
</evidence>
<dbReference type="EMBL" id="MTYI01000044">
    <property type="protein sequence ID" value="PNP56674.1"/>
    <property type="molecule type" value="Genomic_DNA"/>
</dbReference>
<name>A0A2K0UFW5_TRIHA</name>
<organism evidence="3 4">
    <name type="scientific">Trichoderma harzianum</name>
    <name type="common">Hypocrea lixii</name>
    <dbReference type="NCBI Taxonomy" id="5544"/>
    <lineage>
        <taxon>Eukaryota</taxon>
        <taxon>Fungi</taxon>
        <taxon>Dikarya</taxon>
        <taxon>Ascomycota</taxon>
        <taxon>Pezizomycotina</taxon>
        <taxon>Sordariomycetes</taxon>
        <taxon>Hypocreomycetidae</taxon>
        <taxon>Hypocreales</taxon>
        <taxon>Hypocreaceae</taxon>
        <taxon>Trichoderma</taxon>
    </lineage>
</organism>